<evidence type="ECO:0000259" key="1">
    <source>
        <dbReference type="SMART" id="SM00488"/>
    </source>
</evidence>
<organism evidence="2 3">
    <name type="scientific">Peronospora belbahrii</name>
    <dbReference type="NCBI Taxonomy" id="622444"/>
    <lineage>
        <taxon>Eukaryota</taxon>
        <taxon>Sar</taxon>
        <taxon>Stramenopiles</taxon>
        <taxon>Oomycota</taxon>
        <taxon>Peronosporomycetes</taxon>
        <taxon>Peronosporales</taxon>
        <taxon>Peronosporaceae</taxon>
        <taxon>Peronospora</taxon>
    </lineage>
</organism>
<sequence>MVMVEICGIPIDFPFLPYNSHVIYMEKVMLALTLKQKAILESPTGTGNPMSLILLITLCFLYDISMASTAGTSQTAVRNAPKRPEGLSLAYEGDSSDSEALQLPRIIYSSRTHLQLKQVVQELKNTSYRPIIAEHLCVNEKVSKCQGIKQNLACRSTCKDRRTGDYGVGSRDGLGGSGIPTRDAHNVESIASEAASSSFSSNDIVAAFQRGLNNFPVSLSVGFTKPGEYIFECFEQYNVNFKTCPLVLSTLRRWLKVVHGGGDSHRAASKLDSMFSFLGTICQRARSTI</sequence>
<evidence type="ECO:0000313" key="2">
    <source>
        <dbReference type="EMBL" id="CAH0482333.1"/>
    </source>
</evidence>
<dbReference type="InterPro" id="IPR045028">
    <property type="entry name" value="DinG/Rad3-like"/>
</dbReference>
<dbReference type="GO" id="GO:0003677">
    <property type="term" value="F:DNA binding"/>
    <property type="evidence" value="ECO:0007669"/>
    <property type="project" value="InterPro"/>
</dbReference>
<feature type="domain" description="Helicase-like DEXD box c2 type" evidence="1">
    <location>
        <begin position="9"/>
        <end position="214"/>
    </location>
</feature>
<gene>
    <name evidence="2" type="ORF">PBS003_LOCUS8929</name>
</gene>
<proteinExistence type="predicted"/>
<dbReference type="GO" id="GO:0070182">
    <property type="term" value="F:DNA polymerase binding"/>
    <property type="evidence" value="ECO:0007669"/>
    <property type="project" value="TreeGrafter"/>
</dbReference>
<dbReference type="GO" id="GO:0016818">
    <property type="term" value="F:hydrolase activity, acting on acid anhydrides, in phosphorus-containing anhydrides"/>
    <property type="evidence" value="ECO:0007669"/>
    <property type="project" value="InterPro"/>
</dbReference>
<dbReference type="InterPro" id="IPR006554">
    <property type="entry name" value="Helicase-like_DEXD_c2"/>
</dbReference>
<dbReference type="GO" id="GO:1904430">
    <property type="term" value="P:negative regulation of t-circle formation"/>
    <property type="evidence" value="ECO:0007669"/>
    <property type="project" value="TreeGrafter"/>
</dbReference>
<name>A0AAU9L9Q1_9STRA</name>
<dbReference type="InterPro" id="IPR027417">
    <property type="entry name" value="P-loop_NTPase"/>
</dbReference>
<accession>A0AAU9L9Q1</accession>
<dbReference type="InterPro" id="IPR057498">
    <property type="entry name" value="Rtel1_ARCH"/>
</dbReference>
<dbReference type="GO" id="GO:0003678">
    <property type="term" value="F:DNA helicase activity"/>
    <property type="evidence" value="ECO:0007669"/>
    <property type="project" value="InterPro"/>
</dbReference>
<dbReference type="Gene3D" id="3.40.50.300">
    <property type="entry name" value="P-loop containing nucleotide triphosphate hydrolases"/>
    <property type="match status" value="1"/>
</dbReference>
<dbReference type="EMBL" id="CAKKTJ010000333">
    <property type="protein sequence ID" value="CAH0482333.1"/>
    <property type="molecule type" value="Genomic_DNA"/>
</dbReference>
<evidence type="ECO:0000313" key="3">
    <source>
        <dbReference type="Proteomes" id="UP001160483"/>
    </source>
</evidence>
<comment type="caution">
    <text evidence="2">The sequence shown here is derived from an EMBL/GenBank/DDBJ whole genome shotgun (WGS) entry which is preliminary data.</text>
</comment>
<dbReference type="PANTHER" id="PTHR11472:SF34">
    <property type="entry name" value="REGULATOR OF TELOMERE ELONGATION HELICASE 1"/>
    <property type="match status" value="1"/>
</dbReference>
<dbReference type="GO" id="GO:0090657">
    <property type="term" value="P:telomeric loop disassembly"/>
    <property type="evidence" value="ECO:0007669"/>
    <property type="project" value="TreeGrafter"/>
</dbReference>
<dbReference type="Proteomes" id="UP001160483">
    <property type="component" value="Unassembled WGS sequence"/>
</dbReference>
<dbReference type="PANTHER" id="PTHR11472">
    <property type="entry name" value="DNA REPAIR DEAD HELICASE RAD3/XP-D SUBFAMILY MEMBER"/>
    <property type="match status" value="1"/>
</dbReference>
<dbReference type="Pfam" id="PF23109">
    <property type="entry name" value="ARCH_RTEL1"/>
    <property type="match status" value="1"/>
</dbReference>
<dbReference type="Pfam" id="PF06733">
    <property type="entry name" value="DEAD_2"/>
    <property type="match status" value="1"/>
</dbReference>
<dbReference type="SMART" id="SM00488">
    <property type="entry name" value="DEXDc2"/>
    <property type="match status" value="1"/>
</dbReference>
<dbReference type="AlphaFoldDB" id="A0AAU9L9Q1"/>
<dbReference type="GO" id="GO:0045910">
    <property type="term" value="P:negative regulation of DNA recombination"/>
    <property type="evidence" value="ECO:0007669"/>
    <property type="project" value="TreeGrafter"/>
</dbReference>
<dbReference type="GO" id="GO:0005524">
    <property type="term" value="F:ATP binding"/>
    <property type="evidence" value="ECO:0007669"/>
    <property type="project" value="InterPro"/>
</dbReference>
<dbReference type="GO" id="GO:0010569">
    <property type="term" value="P:regulation of double-strand break repair via homologous recombination"/>
    <property type="evidence" value="ECO:0007669"/>
    <property type="project" value="TreeGrafter"/>
</dbReference>
<protein>
    <recommendedName>
        <fullName evidence="1">Helicase-like DEXD box c2 type domain-containing protein</fullName>
    </recommendedName>
</protein>
<dbReference type="InterPro" id="IPR010614">
    <property type="entry name" value="RAD3-like_helicase_DEAD"/>
</dbReference>
<reference evidence="2" key="1">
    <citation type="submission" date="2021-11" db="EMBL/GenBank/DDBJ databases">
        <authorList>
            <person name="Islam A."/>
            <person name="Islam S."/>
            <person name="Flora M.S."/>
            <person name="Rahman M."/>
            <person name="Ziaur R.M."/>
            <person name="Epstein J.H."/>
            <person name="Hassan M."/>
            <person name="Klassen M."/>
            <person name="Woodard K."/>
            <person name="Webb A."/>
            <person name="Webby R.J."/>
            <person name="El Zowalaty M.E."/>
        </authorList>
    </citation>
    <scope>NUCLEOTIDE SEQUENCE</scope>
    <source>
        <strain evidence="2">Pbs3</strain>
    </source>
</reference>
<dbReference type="GO" id="GO:0005634">
    <property type="term" value="C:nucleus"/>
    <property type="evidence" value="ECO:0007669"/>
    <property type="project" value="TreeGrafter"/>
</dbReference>